<name>A0A438CK23_VITVI</name>
<comment type="similarity">
    <text evidence="1">Belongs to the disease resistance NB-LRR family.</text>
</comment>
<evidence type="ECO:0000256" key="2">
    <source>
        <dbReference type="ARBA" id="ARBA00022614"/>
    </source>
</evidence>
<dbReference type="Proteomes" id="UP000288805">
    <property type="component" value="Unassembled WGS sequence"/>
</dbReference>
<dbReference type="PRINTS" id="PR00364">
    <property type="entry name" value="DISEASERSIST"/>
</dbReference>
<dbReference type="GO" id="GO:0043531">
    <property type="term" value="F:ADP binding"/>
    <property type="evidence" value="ECO:0007669"/>
    <property type="project" value="InterPro"/>
</dbReference>
<dbReference type="InterPro" id="IPR002182">
    <property type="entry name" value="NB-ARC"/>
</dbReference>
<keyword evidence="8" id="KW-0812">Transmembrane</keyword>
<gene>
    <name evidence="10" type="primary">RPS5_6</name>
    <name evidence="10" type="ORF">CK203_091514</name>
</gene>
<dbReference type="InterPro" id="IPR032675">
    <property type="entry name" value="LRR_dom_sf"/>
</dbReference>
<evidence type="ECO:0000256" key="8">
    <source>
        <dbReference type="SAM" id="Phobius"/>
    </source>
</evidence>
<dbReference type="InterPro" id="IPR050905">
    <property type="entry name" value="Plant_NBS-LRR"/>
</dbReference>
<evidence type="ECO:0000256" key="1">
    <source>
        <dbReference type="ARBA" id="ARBA00008894"/>
    </source>
</evidence>
<dbReference type="Pfam" id="PF23559">
    <property type="entry name" value="WHD_DRP"/>
    <property type="match status" value="1"/>
</dbReference>
<sequence length="1004" mass="115513">MEFLSSIVGLVPCFYDHTSKHTVYIRDLRKNLQALSKEMVDLNNLYEDVKERVERAEQQQMKRRKEVGGWIREVEAMEKEVHEILQRGDQEIQKSCLGCCPRNCWSSYRIGKAVSEKLVAVSGQIGKGHFDVVAEMLPRPPVDELPMEATVGPQLAYEKSCRFLKDPQVGIMGLYGMGGVGKTTLLKKINNEFLATSNDFEVVIWAVVSKSPDIEKIQQVIWNKLEIPRDKWETRSSREEKAAEILRVMKRKRFILLLDDIWEGLDLLEMGVPRPDTENKSKIVLTTRSQDVCHQMKAQKSIEVECLESEDAWTLFRKEVGEEILNSHPDILMLAKVVAEECRGLPLALVTLGRAMAAEKDPSNWDKVIQDLRKSPAEITGMEDKLFHRLKLSYDRLPDNASKSCFIYHSMFREDWEIYNFQLVELWIGEGFMGEVHDIHEARDQGKKIIKTLKHACLLESGGSRETRVKIHDVIRDMALWLYGEHGVKKNKILVYNKVARLDEDQETSKLKETEKISLWDMDVGKFPETLVCPNLKTLSVKKCHNLKKFPNGFFQFMLLLRVLDLSDNDNLSELPTGIGKLGALRYLNLSFTRIRELPIELKNLKNLMILIMDGMKSLEIIPQDMISSLISLKLFSIYESNITSGVEETLLEELESLNDISEISITICNALSFNKLKSSHKLQRTEHLKELYISHCNKLKEVKINVERQGVLNDMTLPNKIAAREEYFHTLCSVLIEHCSKLLDLTWLVYAPYLERLYAQVLKLNRLPRLKNIYQHPLLFPSLEIIKVYECKGLRSLPFDSNTSNNSLKKIKGETSWWNQLKWNNETCKHSFTPYFQIHEAEAYSTDTEESETGSIDDVQEQPSRVLFYPFLLSWDLSFFGCFRFVLLFFLLIEHRYSWCSVCWESWLMSRCRGSSRQALVGIHVFAGIGFCGLPLAFDVGWVCFLCWGRWSMVAQKLLVICLLYAVAGIFMVVALVGQYDMGMLLPFSVLGRQLVACVSSAL</sequence>
<dbReference type="Pfam" id="PF23598">
    <property type="entry name" value="LRR_14"/>
    <property type="match status" value="1"/>
</dbReference>
<dbReference type="InterPro" id="IPR055414">
    <property type="entry name" value="LRR_R13L4/SHOC2-like"/>
</dbReference>
<dbReference type="GO" id="GO:0005524">
    <property type="term" value="F:ATP binding"/>
    <property type="evidence" value="ECO:0007669"/>
    <property type="project" value="UniProtKB-KW"/>
</dbReference>
<reference evidence="10 11" key="1">
    <citation type="journal article" date="2018" name="PLoS Genet.">
        <title>Population sequencing reveals clonal diversity and ancestral inbreeding in the grapevine cultivar Chardonnay.</title>
        <authorList>
            <person name="Roach M.J."/>
            <person name="Johnson D.L."/>
            <person name="Bohlmann J."/>
            <person name="van Vuuren H.J."/>
            <person name="Jones S.J."/>
            <person name="Pretorius I.S."/>
            <person name="Schmidt S.A."/>
            <person name="Borneman A.R."/>
        </authorList>
    </citation>
    <scope>NUCLEOTIDE SEQUENCE [LARGE SCALE GENOMIC DNA]</scope>
    <source>
        <strain evidence="11">cv. Chardonnay</strain>
        <tissue evidence="10">Leaf</tissue>
    </source>
</reference>
<evidence type="ECO:0000256" key="4">
    <source>
        <dbReference type="ARBA" id="ARBA00022741"/>
    </source>
</evidence>
<dbReference type="GO" id="GO:0006952">
    <property type="term" value="P:defense response"/>
    <property type="evidence" value="ECO:0007669"/>
    <property type="project" value="UniProtKB-KW"/>
</dbReference>
<feature type="transmembrane region" description="Helical" evidence="8">
    <location>
        <begin position="868"/>
        <end position="893"/>
    </location>
</feature>
<keyword evidence="6" id="KW-0067">ATP-binding</keyword>
<keyword evidence="8" id="KW-1133">Transmembrane helix</keyword>
<dbReference type="PANTHER" id="PTHR33463:SF220">
    <property type="entry name" value="NB-ARC DOMAIN-CONTAINING PROTEIN"/>
    <property type="match status" value="1"/>
</dbReference>
<evidence type="ECO:0000313" key="11">
    <source>
        <dbReference type="Proteomes" id="UP000288805"/>
    </source>
</evidence>
<dbReference type="SUPFAM" id="SSF52058">
    <property type="entry name" value="L domain-like"/>
    <property type="match status" value="1"/>
</dbReference>
<accession>A0A438CK23</accession>
<dbReference type="FunFam" id="1.10.10.10:FF:000322">
    <property type="entry name" value="Probable disease resistance protein At1g63360"/>
    <property type="match status" value="1"/>
</dbReference>
<dbReference type="Pfam" id="PF00931">
    <property type="entry name" value="NB-ARC"/>
    <property type="match status" value="1"/>
</dbReference>
<dbReference type="Gene3D" id="3.40.50.300">
    <property type="entry name" value="P-loop containing nucleotide triphosphate hydrolases"/>
    <property type="match status" value="1"/>
</dbReference>
<proteinExistence type="inferred from homology"/>
<dbReference type="InterPro" id="IPR027417">
    <property type="entry name" value="P-loop_NTPase"/>
</dbReference>
<protein>
    <submittedName>
        <fullName evidence="10">Disease resistance protein RPS5</fullName>
    </submittedName>
</protein>
<feature type="transmembrane region" description="Helical" evidence="8">
    <location>
        <begin position="959"/>
        <end position="979"/>
    </location>
</feature>
<dbReference type="FunFam" id="3.40.50.300:FF:001091">
    <property type="entry name" value="Probable disease resistance protein At1g61300"/>
    <property type="match status" value="1"/>
</dbReference>
<evidence type="ECO:0000256" key="3">
    <source>
        <dbReference type="ARBA" id="ARBA00022737"/>
    </source>
</evidence>
<comment type="caution">
    <text evidence="10">The sequence shown here is derived from an EMBL/GenBank/DDBJ whole genome shotgun (WGS) entry which is preliminary data.</text>
</comment>
<dbReference type="SMART" id="SM00382">
    <property type="entry name" value="AAA"/>
    <property type="match status" value="1"/>
</dbReference>
<dbReference type="Gene3D" id="1.10.8.430">
    <property type="entry name" value="Helical domain of apoptotic protease-activating factors"/>
    <property type="match status" value="1"/>
</dbReference>
<dbReference type="InterPro" id="IPR036388">
    <property type="entry name" value="WH-like_DNA-bd_sf"/>
</dbReference>
<dbReference type="Gene3D" id="3.80.10.10">
    <property type="entry name" value="Ribonuclease Inhibitor"/>
    <property type="match status" value="1"/>
</dbReference>
<feature type="domain" description="AAA+ ATPase" evidence="9">
    <location>
        <begin position="168"/>
        <end position="309"/>
    </location>
</feature>
<dbReference type="AlphaFoldDB" id="A0A438CK23"/>
<keyword evidence="4" id="KW-0547">Nucleotide-binding</keyword>
<dbReference type="PANTHER" id="PTHR33463">
    <property type="entry name" value="NB-ARC DOMAIN-CONTAINING PROTEIN-RELATED"/>
    <property type="match status" value="1"/>
</dbReference>
<feature type="coiled-coil region" evidence="7">
    <location>
        <begin position="25"/>
        <end position="66"/>
    </location>
</feature>
<evidence type="ECO:0000313" key="10">
    <source>
        <dbReference type="EMBL" id="RVW23573.1"/>
    </source>
</evidence>
<evidence type="ECO:0000256" key="7">
    <source>
        <dbReference type="SAM" id="Coils"/>
    </source>
</evidence>
<dbReference type="SUPFAM" id="SSF52540">
    <property type="entry name" value="P-loop containing nucleoside triphosphate hydrolases"/>
    <property type="match status" value="1"/>
</dbReference>
<evidence type="ECO:0000256" key="6">
    <source>
        <dbReference type="ARBA" id="ARBA00022840"/>
    </source>
</evidence>
<keyword evidence="5" id="KW-0611">Plant defense</keyword>
<evidence type="ECO:0000256" key="5">
    <source>
        <dbReference type="ARBA" id="ARBA00022821"/>
    </source>
</evidence>
<organism evidence="10 11">
    <name type="scientific">Vitis vinifera</name>
    <name type="common">Grape</name>
    <dbReference type="NCBI Taxonomy" id="29760"/>
    <lineage>
        <taxon>Eukaryota</taxon>
        <taxon>Viridiplantae</taxon>
        <taxon>Streptophyta</taxon>
        <taxon>Embryophyta</taxon>
        <taxon>Tracheophyta</taxon>
        <taxon>Spermatophyta</taxon>
        <taxon>Magnoliopsida</taxon>
        <taxon>eudicotyledons</taxon>
        <taxon>Gunneridae</taxon>
        <taxon>Pentapetalae</taxon>
        <taxon>rosids</taxon>
        <taxon>Vitales</taxon>
        <taxon>Vitaceae</taxon>
        <taxon>Viteae</taxon>
        <taxon>Vitis</taxon>
    </lineage>
</organism>
<keyword evidence="2" id="KW-0433">Leucine-rich repeat</keyword>
<dbReference type="FunFam" id="1.10.8.430:FF:000003">
    <property type="entry name" value="Probable disease resistance protein At5g66910"/>
    <property type="match status" value="1"/>
</dbReference>
<evidence type="ECO:0000259" key="9">
    <source>
        <dbReference type="SMART" id="SM00382"/>
    </source>
</evidence>
<dbReference type="EMBL" id="QGNW01002192">
    <property type="protein sequence ID" value="RVW23573.1"/>
    <property type="molecule type" value="Genomic_DNA"/>
</dbReference>
<dbReference type="InterPro" id="IPR042197">
    <property type="entry name" value="Apaf_helical"/>
</dbReference>
<dbReference type="InterPro" id="IPR003593">
    <property type="entry name" value="AAA+_ATPase"/>
</dbReference>
<keyword evidence="7" id="KW-0175">Coiled coil</keyword>
<dbReference type="InterPro" id="IPR058922">
    <property type="entry name" value="WHD_DRP"/>
</dbReference>
<keyword evidence="3" id="KW-0677">Repeat</keyword>
<dbReference type="Gene3D" id="1.10.10.10">
    <property type="entry name" value="Winged helix-like DNA-binding domain superfamily/Winged helix DNA-binding domain"/>
    <property type="match status" value="1"/>
</dbReference>
<keyword evidence="8" id="KW-0472">Membrane</keyword>
<feature type="transmembrane region" description="Helical" evidence="8">
    <location>
        <begin position="920"/>
        <end position="939"/>
    </location>
</feature>